<feature type="region of interest" description="Disordered" evidence="3">
    <location>
        <begin position="1473"/>
        <end position="1517"/>
    </location>
</feature>
<dbReference type="Pfam" id="PF13193">
    <property type="entry name" value="AMP-binding_C"/>
    <property type="match status" value="1"/>
</dbReference>
<feature type="domain" description="Carrier" evidence="4">
    <location>
        <begin position="1396"/>
        <end position="1472"/>
    </location>
</feature>
<dbReference type="PANTHER" id="PTHR45527">
    <property type="entry name" value="NONRIBOSOMAL PEPTIDE SYNTHETASE"/>
    <property type="match status" value="1"/>
</dbReference>
<feature type="compositionally biased region" description="Basic residues" evidence="3">
    <location>
        <begin position="1507"/>
        <end position="1517"/>
    </location>
</feature>
<dbReference type="Pfam" id="PF00550">
    <property type="entry name" value="PP-binding"/>
    <property type="match status" value="1"/>
</dbReference>
<dbReference type="InterPro" id="IPR036661">
    <property type="entry name" value="Luciferase-like_sf"/>
</dbReference>
<dbReference type="InterPro" id="IPR000873">
    <property type="entry name" value="AMP-dep_synth/lig_dom"/>
</dbReference>
<dbReference type="Gene3D" id="3.30.300.30">
    <property type="match status" value="1"/>
</dbReference>
<dbReference type="NCBIfam" id="TIGR04020">
    <property type="entry name" value="seco_metab_LLM"/>
    <property type="match status" value="1"/>
</dbReference>
<dbReference type="Gene3D" id="3.40.50.12780">
    <property type="entry name" value="N-terminal domain of ligase-like"/>
    <property type="match status" value="1"/>
</dbReference>
<dbReference type="InterPro" id="IPR024011">
    <property type="entry name" value="Biosynth_lucif-like_mOase_dom"/>
</dbReference>
<dbReference type="Pfam" id="PF00296">
    <property type="entry name" value="Bac_luciferase"/>
    <property type="match status" value="1"/>
</dbReference>
<dbReference type="InterPro" id="IPR025110">
    <property type="entry name" value="AMP-bd_C"/>
</dbReference>
<evidence type="ECO:0000313" key="5">
    <source>
        <dbReference type="EMBL" id="MFD1342242.1"/>
    </source>
</evidence>
<dbReference type="Gene3D" id="3.40.50.12230">
    <property type="match status" value="1"/>
</dbReference>
<proteinExistence type="predicted"/>
<dbReference type="SUPFAM" id="SSF47336">
    <property type="entry name" value="ACP-like"/>
    <property type="match status" value="1"/>
</dbReference>
<evidence type="ECO:0000256" key="3">
    <source>
        <dbReference type="SAM" id="MobiDB-lite"/>
    </source>
</evidence>
<dbReference type="SUPFAM" id="SSF53328">
    <property type="entry name" value="Formyltransferase"/>
    <property type="match status" value="1"/>
</dbReference>
<dbReference type="RefSeq" id="WP_386802302.1">
    <property type="nucleotide sequence ID" value="NZ_JBHTMU010000009.1"/>
</dbReference>
<dbReference type="SUPFAM" id="SSF56801">
    <property type="entry name" value="Acetyl-CoA synthetase-like"/>
    <property type="match status" value="2"/>
</dbReference>
<dbReference type="InterPro" id="IPR009081">
    <property type="entry name" value="PP-bd_ACP"/>
</dbReference>
<dbReference type="Pfam" id="PF00551">
    <property type="entry name" value="Formyl_trans_N"/>
    <property type="match status" value="1"/>
</dbReference>
<dbReference type="Gene3D" id="1.10.1200.10">
    <property type="entry name" value="ACP-like"/>
    <property type="match status" value="1"/>
</dbReference>
<keyword evidence="1" id="KW-0596">Phosphopantetheine</keyword>
<dbReference type="Proteomes" id="UP001597135">
    <property type="component" value="Unassembled WGS sequence"/>
</dbReference>
<feature type="compositionally biased region" description="Low complexity" evidence="3">
    <location>
        <begin position="1482"/>
        <end position="1494"/>
    </location>
</feature>
<evidence type="ECO:0000313" key="6">
    <source>
        <dbReference type="Proteomes" id="UP001597135"/>
    </source>
</evidence>
<name>A0ABW3ZHK6_9RHOB</name>
<organism evidence="5 6">
    <name type="scientific">Litorisediminicola beolgyonensis</name>
    <dbReference type="NCBI Taxonomy" id="1173614"/>
    <lineage>
        <taxon>Bacteria</taxon>
        <taxon>Pseudomonadati</taxon>
        <taxon>Pseudomonadota</taxon>
        <taxon>Alphaproteobacteria</taxon>
        <taxon>Rhodobacterales</taxon>
        <taxon>Paracoccaceae</taxon>
        <taxon>Litorisediminicola</taxon>
    </lineage>
</organism>
<dbReference type="SMART" id="SM00823">
    <property type="entry name" value="PKS_PP"/>
    <property type="match status" value="1"/>
</dbReference>
<protein>
    <submittedName>
        <fullName evidence="5">MupA/Atu3671 family FMN-dependent luciferase-like monooxygenase</fullName>
    </submittedName>
</protein>
<dbReference type="InterPro" id="IPR036736">
    <property type="entry name" value="ACP-like_sf"/>
</dbReference>
<dbReference type="PANTHER" id="PTHR45527:SF1">
    <property type="entry name" value="FATTY ACID SYNTHASE"/>
    <property type="match status" value="1"/>
</dbReference>
<sequence>MTPLSLLLIGHDSLTRECGARALVAGHRIAAVVTREPAVSDWAHGAGLSVIAPGAGLADRCGTLSFDWLLSVANLDLLPEALIAQATRGAVNFHDGPLPRHAGLNAPVWAIAEGETRHGISWHMIEGGVDEGDLLATREVAISADETALSLNLKCFAAGLESFDAVLSELSSDAPRRVPQDLSLRTYHARADRPGVNGCLDSSEPAAVLERLVRALDHGDYANPLCVPKLLLPECVAAVSSAARVERSGAPGEILSREDAALVIACKEGAMRLSGLRSLDGNALVLPPVGTRLERPGPEQAIPLGASDHRWRRIMADVPMARLKGAGAADGSIATRDVTLSPEALAVHAARTEGGPVALAYRSPKIAEADRSHLSEPWVPVRVDAVDTLCALSEALNTEIATARRSAPMAIDIWARLPGAKRQVPAFALSDAAGPVPGAALTLERIDRGTRVHIDTGRLPEPYASILIAALEDVSASDPDAPLRSRHGPSAAERTLVTETWNDTAREVEPTTIHALFAAQVARTPDATALVCDGESLSYAELDARANRAAHVLQGMGVGPDIVVGLCCARSPDLLIGALAILKAGGAYLPLDPAYPADRLRHYASDSAAPVIVTQSSLAQSLPETGAQTLCLDSDPRLSQAAATAPQETSGPGDLAYLIYTSGSTGTPKGVMVEHRNVVNFFAGMDEVVRDQGGTWLSVTSLSFDISVLEIFYTLARGFKVVMSGDESRALISGDTATGGGGMEFSLYYWGNDDGVGPEKYKTLIEGAKFADDHGFCAVWTPERHFHAFGGPYPNPSVTGAAVAGVTKRIGVRAGSCVAPLHHPARIAEEWAVIDNLTNGRAGLAIASGWQPDDFVLRPENTPPANKPAMIESIETLRKLWRGEAVGFPRADGSIHEVVTQPRPVSSELPVWVTTAGNPETWREAGRLGANVLTHLLGQSVAEVGEKIALYHEALREAGHDPAQFTVTLMLHSFIAETRDAAREIAREPMKDYLRSAAGLIKQYAWAFPAFKKPDGVKNPFELDLGSLSPDELEGILDFAFERYFNDSGLFGTVEDALARVDEVRAIGVTEIACLIDYGIAADTVLDGLRPLAEVVEAANRTAGPAEDDFSIAAQIQRHGVTHLQCTPSMARMIAMNDEARAALGRVSHLYLGGEPLPGALVEELRGLTSGSITNMYGPTETTIWSSSEPVETTEPVVNIGRPLANQMLYVLDAGLVPVGIGEEGELWIGGDGVTRGYWGREALTAERFVDNPFHKGRMYRTGDLVRRRADGRIDFVGRVDHQVKIRGHRIELGEVEAALEALDGVSQAVALVRQDQPGDTRLVGYYTGAAMSERDLKDALSSAVPAIMVPQHLLRLDAFPLTPNKKVDRGALPAPTARRVAEPVVAAMPSTPKRDSDAGLEARVAEIWSRILGVDGIGAKDNFFELGGHSLLAVQAHRTLRDELGAQKLAITDVFRFPVLGQLSARIAEILPRPDQPSPAKAPAAEDTVPAAANERAQARSDAMARRRAMRARRSA</sequence>
<accession>A0ABW3ZHK6</accession>
<dbReference type="PROSITE" id="PS00455">
    <property type="entry name" value="AMP_BINDING"/>
    <property type="match status" value="1"/>
</dbReference>
<dbReference type="InterPro" id="IPR011034">
    <property type="entry name" value="Formyl_transferase-like_C_sf"/>
</dbReference>
<gene>
    <name evidence="5" type="ORF">ACFQ4E_07415</name>
</gene>
<reference evidence="6" key="1">
    <citation type="journal article" date="2019" name="Int. J. Syst. Evol. Microbiol.">
        <title>The Global Catalogue of Microorganisms (GCM) 10K type strain sequencing project: providing services to taxonomists for standard genome sequencing and annotation.</title>
        <authorList>
            <consortium name="The Broad Institute Genomics Platform"/>
            <consortium name="The Broad Institute Genome Sequencing Center for Infectious Disease"/>
            <person name="Wu L."/>
            <person name="Ma J."/>
        </authorList>
    </citation>
    <scope>NUCLEOTIDE SEQUENCE [LARGE SCALE GENOMIC DNA]</scope>
    <source>
        <strain evidence="6">CCUG 62953</strain>
    </source>
</reference>
<comment type="caution">
    <text evidence="5">The sequence shown here is derived from an EMBL/GenBank/DDBJ whole genome shotgun (WGS) entry which is preliminary data.</text>
</comment>
<dbReference type="InterPro" id="IPR045851">
    <property type="entry name" value="AMP-bd_C_sf"/>
</dbReference>
<dbReference type="InterPro" id="IPR042099">
    <property type="entry name" value="ANL_N_sf"/>
</dbReference>
<dbReference type="InterPro" id="IPR020845">
    <property type="entry name" value="AMP-binding_CS"/>
</dbReference>
<dbReference type="InterPro" id="IPR036477">
    <property type="entry name" value="Formyl_transf_N_sf"/>
</dbReference>
<dbReference type="CDD" id="cd08700">
    <property type="entry name" value="FMT_C_OzmH_like"/>
    <property type="match status" value="1"/>
</dbReference>
<dbReference type="InterPro" id="IPR020806">
    <property type="entry name" value="PKS_PP-bd"/>
</dbReference>
<keyword evidence="2" id="KW-0597">Phosphoprotein</keyword>
<evidence type="ECO:0000256" key="1">
    <source>
        <dbReference type="ARBA" id="ARBA00022450"/>
    </source>
</evidence>
<dbReference type="Gene3D" id="3.20.20.30">
    <property type="entry name" value="Luciferase-like domain"/>
    <property type="match status" value="1"/>
</dbReference>
<evidence type="ECO:0000256" key="2">
    <source>
        <dbReference type="ARBA" id="ARBA00022553"/>
    </source>
</evidence>
<evidence type="ECO:0000259" key="4">
    <source>
        <dbReference type="PROSITE" id="PS50075"/>
    </source>
</evidence>
<keyword evidence="6" id="KW-1185">Reference proteome</keyword>
<dbReference type="EMBL" id="JBHTMU010000009">
    <property type="protein sequence ID" value="MFD1342242.1"/>
    <property type="molecule type" value="Genomic_DNA"/>
</dbReference>
<dbReference type="InterPro" id="IPR011251">
    <property type="entry name" value="Luciferase-like_dom"/>
</dbReference>
<dbReference type="InterPro" id="IPR002376">
    <property type="entry name" value="Formyl_transf_N"/>
</dbReference>
<dbReference type="SUPFAM" id="SSF51679">
    <property type="entry name" value="Bacterial luciferase-like"/>
    <property type="match status" value="1"/>
</dbReference>
<dbReference type="SUPFAM" id="SSF50486">
    <property type="entry name" value="FMT C-terminal domain-like"/>
    <property type="match status" value="1"/>
</dbReference>
<dbReference type="PROSITE" id="PS50075">
    <property type="entry name" value="CARRIER"/>
    <property type="match status" value="1"/>
</dbReference>
<dbReference type="Gene3D" id="3.40.50.980">
    <property type="match status" value="2"/>
</dbReference>
<dbReference type="Pfam" id="PF00501">
    <property type="entry name" value="AMP-binding"/>
    <property type="match status" value="2"/>
</dbReference>